<proteinExistence type="predicted"/>
<dbReference type="PRINTS" id="PR00598">
    <property type="entry name" value="HTHMARR"/>
</dbReference>
<dbReference type="EMBL" id="SOAW01000001">
    <property type="protein sequence ID" value="TDT32533.1"/>
    <property type="molecule type" value="Genomic_DNA"/>
</dbReference>
<dbReference type="GO" id="GO:0003700">
    <property type="term" value="F:DNA-binding transcription factor activity"/>
    <property type="evidence" value="ECO:0007669"/>
    <property type="project" value="InterPro"/>
</dbReference>
<dbReference type="PROSITE" id="PS50995">
    <property type="entry name" value="HTH_MARR_2"/>
    <property type="match status" value="1"/>
</dbReference>
<dbReference type="InterPro" id="IPR000835">
    <property type="entry name" value="HTH_MarR-typ"/>
</dbReference>
<dbReference type="InterPro" id="IPR039422">
    <property type="entry name" value="MarR/SlyA-like"/>
</dbReference>
<dbReference type="PANTHER" id="PTHR33164:SF43">
    <property type="entry name" value="HTH-TYPE TRANSCRIPTIONAL REPRESSOR YETL"/>
    <property type="match status" value="1"/>
</dbReference>
<comment type="caution">
    <text evidence="2">The sequence shown here is derived from an EMBL/GenBank/DDBJ whole genome shotgun (WGS) entry which is preliminary data.</text>
</comment>
<dbReference type="PANTHER" id="PTHR33164">
    <property type="entry name" value="TRANSCRIPTIONAL REGULATOR, MARR FAMILY"/>
    <property type="match status" value="1"/>
</dbReference>
<dbReference type="GO" id="GO:0006950">
    <property type="term" value="P:response to stress"/>
    <property type="evidence" value="ECO:0007669"/>
    <property type="project" value="TreeGrafter"/>
</dbReference>
<gene>
    <name evidence="2" type="ORF">CLV29_0112</name>
</gene>
<dbReference type="AlphaFoldDB" id="A0A4R7J7U6"/>
<dbReference type="InterPro" id="IPR036388">
    <property type="entry name" value="WH-like_DNA-bd_sf"/>
</dbReference>
<organism evidence="2 3">
    <name type="scientific">Naumannella halotolerans</name>
    <dbReference type="NCBI Taxonomy" id="993414"/>
    <lineage>
        <taxon>Bacteria</taxon>
        <taxon>Bacillati</taxon>
        <taxon>Actinomycetota</taxon>
        <taxon>Actinomycetes</taxon>
        <taxon>Propionibacteriales</taxon>
        <taxon>Propionibacteriaceae</taxon>
        <taxon>Naumannella</taxon>
    </lineage>
</organism>
<name>A0A4R7J7U6_9ACTN</name>
<keyword evidence="3" id="KW-1185">Reference proteome</keyword>
<dbReference type="GO" id="GO:0003677">
    <property type="term" value="F:DNA binding"/>
    <property type="evidence" value="ECO:0007669"/>
    <property type="project" value="UniProtKB-KW"/>
</dbReference>
<keyword evidence="2" id="KW-0238">DNA-binding</keyword>
<dbReference type="InterPro" id="IPR036390">
    <property type="entry name" value="WH_DNA-bd_sf"/>
</dbReference>
<dbReference type="Proteomes" id="UP000295371">
    <property type="component" value="Unassembled WGS sequence"/>
</dbReference>
<accession>A0A4R7J7U6</accession>
<sequence>MDERQEQAADLAALIVSLARRIADLPFTDPEIVSLSPLEVLVLRHIDQRDAISPSELGRQLGLKSSNTSAALRALTELGLVRRTRSEQDRRVIEVSLTDRARDTIERVRAERSALLLSLIADDAELSTTVALLGRIEEKLWERD</sequence>
<feature type="domain" description="HTH marR-type" evidence="1">
    <location>
        <begin position="8"/>
        <end position="138"/>
    </location>
</feature>
<reference evidence="2 3" key="1">
    <citation type="submission" date="2019-03" db="EMBL/GenBank/DDBJ databases">
        <title>Genomic Encyclopedia of Archaeal and Bacterial Type Strains, Phase II (KMG-II): from individual species to whole genera.</title>
        <authorList>
            <person name="Goeker M."/>
        </authorList>
    </citation>
    <scope>NUCLEOTIDE SEQUENCE [LARGE SCALE GENOMIC DNA]</scope>
    <source>
        <strain evidence="2 3">DSM 24323</strain>
    </source>
</reference>
<evidence type="ECO:0000313" key="2">
    <source>
        <dbReference type="EMBL" id="TDT32533.1"/>
    </source>
</evidence>
<dbReference type="OrthoDB" id="3730460at2"/>
<dbReference type="Gene3D" id="1.10.10.10">
    <property type="entry name" value="Winged helix-like DNA-binding domain superfamily/Winged helix DNA-binding domain"/>
    <property type="match status" value="1"/>
</dbReference>
<dbReference type="RefSeq" id="WP_133753160.1">
    <property type="nucleotide sequence ID" value="NZ_CP171129.1"/>
</dbReference>
<evidence type="ECO:0000259" key="1">
    <source>
        <dbReference type="PROSITE" id="PS50995"/>
    </source>
</evidence>
<protein>
    <submittedName>
        <fullName evidence="2">DNA-binding MarR family transcriptional regulator</fullName>
    </submittedName>
</protein>
<dbReference type="SUPFAM" id="SSF46785">
    <property type="entry name" value="Winged helix' DNA-binding domain"/>
    <property type="match status" value="1"/>
</dbReference>
<dbReference type="SMART" id="SM00347">
    <property type="entry name" value="HTH_MARR"/>
    <property type="match status" value="1"/>
</dbReference>
<dbReference type="Pfam" id="PF01047">
    <property type="entry name" value="MarR"/>
    <property type="match status" value="1"/>
</dbReference>
<evidence type="ECO:0000313" key="3">
    <source>
        <dbReference type="Proteomes" id="UP000295371"/>
    </source>
</evidence>